<reference evidence="1" key="1">
    <citation type="submission" date="2006-10" db="EMBL/GenBank/DDBJ databases">
        <authorList>
            <person name="Amadeo P."/>
            <person name="Zhao Q."/>
            <person name="Wortman J."/>
            <person name="Fraser-Liggett C."/>
            <person name="Carlton J."/>
        </authorList>
    </citation>
    <scope>NUCLEOTIDE SEQUENCE</scope>
    <source>
        <strain evidence="1">G3</strain>
    </source>
</reference>
<dbReference type="VEuPathDB" id="TrichDB:TVAG_227610"/>
<evidence type="ECO:0000313" key="1">
    <source>
        <dbReference type="EMBL" id="EAY04644.1"/>
    </source>
</evidence>
<evidence type="ECO:0000313" key="2">
    <source>
        <dbReference type="Proteomes" id="UP000001542"/>
    </source>
</evidence>
<sequence>MECQIQFPSIESESSLFLSVGVPNANLPKSALSKLGSEIEQLTEIRDTIQKKIGVYHNIRRDYPIYTHKNYVRVKILISVIVEFAERYYMRRHELYLKFFNIANQLLGIMDICYKNKVECECNLTRFKQYMDQLQESTFINRDRRVLKKLIEMRKNLNKQDSISKKSEIIPTKQLLKLFDDNSDQINLDLGYIPQTEIDDYLYSLIEDQTITFNTEETKNSLMIFSNDKLNEILIELQNQFNITTREHKIILKCVFVRYCFDFMYQFWPELFKCPTSNAFLKKCSVVGSYSPAKLGLCANPFTEEQYNTPIMNLLHDLSLKSIVDQLSIIQFLVNPLDIVANISIALNMLGEFAKSNATYRRLGRFASMASDIMPKKNDMLSFDDCFSLFFVTFVMYPPVTAPSISEILKYFDMGYSQPMKYSRDIFIASVDHVLNFDIKNVEDDIFADDPLGIAG</sequence>
<dbReference type="KEGG" id="tva:4762507"/>
<organism evidence="1 2">
    <name type="scientific">Trichomonas vaginalis (strain ATCC PRA-98 / G3)</name>
    <dbReference type="NCBI Taxonomy" id="412133"/>
    <lineage>
        <taxon>Eukaryota</taxon>
        <taxon>Metamonada</taxon>
        <taxon>Parabasalia</taxon>
        <taxon>Trichomonadida</taxon>
        <taxon>Trichomonadidae</taxon>
        <taxon>Trichomonas</taxon>
    </lineage>
</organism>
<protein>
    <recommendedName>
        <fullName evidence="3">VPS9 domain-containing protein</fullName>
    </recommendedName>
</protein>
<evidence type="ECO:0008006" key="3">
    <source>
        <dbReference type="Google" id="ProtNLM"/>
    </source>
</evidence>
<dbReference type="RefSeq" id="XP_001316867.1">
    <property type="nucleotide sequence ID" value="XM_001316832.1"/>
</dbReference>
<keyword evidence="2" id="KW-1185">Reference proteome</keyword>
<dbReference type="VEuPathDB" id="TrichDB:TVAGG3_0182770"/>
<dbReference type="AlphaFoldDB" id="A2ERR3"/>
<reference evidence="1" key="2">
    <citation type="journal article" date="2007" name="Science">
        <title>Draft genome sequence of the sexually transmitted pathogen Trichomonas vaginalis.</title>
        <authorList>
            <person name="Carlton J.M."/>
            <person name="Hirt R.P."/>
            <person name="Silva J.C."/>
            <person name="Delcher A.L."/>
            <person name="Schatz M."/>
            <person name="Zhao Q."/>
            <person name="Wortman J.R."/>
            <person name="Bidwell S.L."/>
            <person name="Alsmark U.C.M."/>
            <person name="Besteiro S."/>
            <person name="Sicheritz-Ponten T."/>
            <person name="Noel C.J."/>
            <person name="Dacks J.B."/>
            <person name="Foster P.G."/>
            <person name="Simillion C."/>
            <person name="Van de Peer Y."/>
            <person name="Miranda-Saavedra D."/>
            <person name="Barton G.J."/>
            <person name="Westrop G.D."/>
            <person name="Mueller S."/>
            <person name="Dessi D."/>
            <person name="Fiori P.L."/>
            <person name="Ren Q."/>
            <person name="Paulsen I."/>
            <person name="Zhang H."/>
            <person name="Bastida-Corcuera F.D."/>
            <person name="Simoes-Barbosa A."/>
            <person name="Brown M.T."/>
            <person name="Hayes R.D."/>
            <person name="Mukherjee M."/>
            <person name="Okumura C.Y."/>
            <person name="Schneider R."/>
            <person name="Smith A.J."/>
            <person name="Vanacova S."/>
            <person name="Villalvazo M."/>
            <person name="Haas B.J."/>
            <person name="Pertea M."/>
            <person name="Feldblyum T.V."/>
            <person name="Utterback T.R."/>
            <person name="Shu C.L."/>
            <person name="Osoegawa K."/>
            <person name="de Jong P.J."/>
            <person name="Hrdy I."/>
            <person name="Horvathova L."/>
            <person name="Zubacova Z."/>
            <person name="Dolezal P."/>
            <person name="Malik S.B."/>
            <person name="Logsdon J.M. Jr."/>
            <person name="Henze K."/>
            <person name="Gupta A."/>
            <person name="Wang C.C."/>
            <person name="Dunne R.L."/>
            <person name="Upcroft J.A."/>
            <person name="Upcroft P."/>
            <person name="White O."/>
            <person name="Salzberg S.L."/>
            <person name="Tang P."/>
            <person name="Chiu C.-H."/>
            <person name="Lee Y.-S."/>
            <person name="Embley T.M."/>
            <person name="Coombs G.H."/>
            <person name="Mottram J.C."/>
            <person name="Tachezy J."/>
            <person name="Fraser-Liggett C.M."/>
            <person name="Johnson P.J."/>
        </authorList>
    </citation>
    <scope>NUCLEOTIDE SEQUENCE [LARGE SCALE GENOMIC DNA]</scope>
    <source>
        <strain evidence="1">G3</strain>
    </source>
</reference>
<name>A2ERR3_TRIV3</name>
<accession>A2ERR3</accession>
<dbReference type="InParanoid" id="A2ERR3"/>
<dbReference type="EMBL" id="DS113469">
    <property type="protein sequence ID" value="EAY04644.1"/>
    <property type="molecule type" value="Genomic_DNA"/>
</dbReference>
<dbReference type="OrthoDB" id="10649368at2759"/>
<dbReference type="Proteomes" id="UP000001542">
    <property type="component" value="Unassembled WGS sequence"/>
</dbReference>
<gene>
    <name evidence="1" type="ORF">TVAG_227610</name>
</gene>
<proteinExistence type="predicted"/>